<evidence type="ECO:0000313" key="11">
    <source>
        <dbReference type="EnsemblPlants" id="Kaladp0041s0032.1.v1.1"/>
    </source>
</evidence>
<evidence type="ECO:0000256" key="9">
    <source>
        <dbReference type="SAM" id="MobiDB-lite"/>
    </source>
</evidence>
<dbReference type="Gramene" id="Kaladp0041s0032.1.v1.1">
    <property type="protein sequence ID" value="Kaladp0041s0032.1.v1.1"/>
    <property type="gene ID" value="Kaladp0041s0032.v1.1"/>
</dbReference>
<dbReference type="GO" id="GO:0005829">
    <property type="term" value="C:cytosol"/>
    <property type="evidence" value="ECO:0007669"/>
    <property type="project" value="TreeGrafter"/>
</dbReference>
<feature type="region of interest" description="Disordered" evidence="9">
    <location>
        <begin position="141"/>
        <end position="233"/>
    </location>
</feature>
<protein>
    <recommendedName>
        <fullName evidence="1">non-specific serine/threonine protein kinase</fullName>
        <ecNumber evidence="1">2.7.11.1</ecNumber>
    </recommendedName>
</protein>
<accession>A0A7N0TQM3</accession>
<evidence type="ECO:0000256" key="5">
    <source>
        <dbReference type="ARBA" id="ARBA00022777"/>
    </source>
</evidence>
<feature type="compositionally biased region" description="Basic residues" evidence="9">
    <location>
        <begin position="191"/>
        <end position="203"/>
    </location>
</feature>
<dbReference type="EnsemblPlants" id="Kaladp0041s0032.1.v1.1">
    <property type="protein sequence ID" value="Kaladp0041s0032.1.v1.1"/>
    <property type="gene ID" value="Kaladp0041s0032.v1.1"/>
</dbReference>
<evidence type="ECO:0000256" key="2">
    <source>
        <dbReference type="ARBA" id="ARBA00022527"/>
    </source>
</evidence>
<keyword evidence="5" id="KW-0418">Kinase</keyword>
<feature type="compositionally biased region" description="Acidic residues" evidence="9">
    <location>
        <begin position="97"/>
        <end position="110"/>
    </location>
</feature>
<reference evidence="11" key="1">
    <citation type="submission" date="2021-01" db="UniProtKB">
        <authorList>
            <consortium name="EnsemblPlants"/>
        </authorList>
    </citation>
    <scope>IDENTIFICATION</scope>
</reference>
<feature type="compositionally biased region" description="Acidic residues" evidence="9">
    <location>
        <begin position="168"/>
        <end position="182"/>
    </location>
</feature>
<feature type="region of interest" description="Disordered" evidence="9">
    <location>
        <begin position="88"/>
        <end position="111"/>
    </location>
</feature>
<organism evidence="11 12">
    <name type="scientific">Kalanchoe fedtschenkoi</name>
    <name type="common">Lavender scallops</name>
    <name type="synonym">South American air plant</name>
    <dbReference type="NCBI Taxonomy" id="63787"/>
    <lineage>
        <taxon>Eukaryota</taxon>
        <taxon>Viridiplantae</taxon>
        <taxon>Streptophyta</taxon>
        <taxon>Embryophyta</taxon>
        <taxon>Tracheophyta</taxon>
        <taxon>Spermatophyta</taxon>
        <taxon>Magnoliopsida</taxon>
        <taxon>eudicotyledons</taxon>
        <taxon>Gunneridae</taxon>
        <taxon>Pentapetalae</taxon>
        <taxon>Saxifragales</taxon>
        <taxon>Crassulaceae</taxon>
        <taxon>Kalanchoe</taxon>
    </lineage>
</organism>
<dbReference type="Pfam" id="PF01163">
    <property type="entry name" value="RIO1"/>
    <property type="match status" value="1"/>
</dbReference>
<sequence>MIDFPQMVSVSHRNAQMYFDRDVECIFKFFRKRFNTNFEEDDVNSSRSEADGRLSFSSIAREAGSLDKELAASGFTQKDQNDIQRFLEGESEKDGDSESDNEGSESDNEGMADGRQIAALHELNTDAIDSLTLSDQMLPEQIPEFADQSSHEAPLSSEPDALNRDDKEEADEDGETLVEDDPELAKSLNKERRRAMLRAKGRRTAGSSRNSYKDKGGKSSQNSKIQKQQMSGW</sequence>
<evidence type="ECO:0000313" key="12">
    <source>
        <dbReference type="Proteomes" id="UP000594263"/>
    </source>
</evidence>
<keyword evidence="3" id="KW-0808">Transferase</keyword>
<proteinExistence type="predicted"/>
<dbReference type="GO" id="GO:0004674">
    <property type="term" value="F:protein serine/threonine kinase activity"/>
    <property type="evidence" value="ECO:0007669"/>
    <property type="project" value="UniProtKB-KW"/>
</dbReference>
<evidence type="ECO:0000256" key="6">
    <source>
        <dbReference type="ARBA" id="ARBA00022840"/>
    </source>
</evidence>
<evidence type="ECO:0000256" key="3">
    <source>
        <dbReference type="ARBA" id="ARBA00022679"/>
    </source>
</evidence>
<evidence type="ECO:0000256" key="7">
    <source>
        <dbReference type="ARBA" id="ARBA00047899"/>
    </source>
</evidence>
<evidence type="ECO:0000256" key="4">
    <source>
        <dbReference type="ARBA" id="ARBA00022741"/>
    </source>
</evidence>
<dbReference type="GO" id="GO:0030688">
    <property type="term" value="C:preribosome, small subunit precursor"/>
    <property type="evidence" value="ECO:0007669"/>
    <property type="project" value="TreeGrafter"/>
</dbReference>
<feature type="domain" description="RIO-type" evidence="10">
    <location>
        <begin position="1"/>
        <end position="41"/>
    </location>
</feature>
<feature type="compositionally biased region" description="Low complexity" evidence="9">
    <location>
        <begin position="218"/>
        <end position="233"/>
    </location>
</feature>
<keyword evidence="12" id="KW-1185">Reference proteome</keyword>
<comment type="catalytic activity">
    <reaction evidence="7">
        <text>L-threonyl-[protein] + ATP = O-phospho-L-threonyl-[protein] + ADP + H(+)</text>
        <dbReference type="Rhea" id="RHEA:46608"/>
        <dbReference type="Rhea" id="RHEA-COMP:11060"/>
        <dbReference type="Rhea" id="RHEA-COMP:11605"/>
        <dbReference type="ChEBI" id="CHEBI:15378"/>
        <dbReference type="ChEBI" id="CHEBI:30013"/>
        <dbReference type="ChEBI" id="CHEBI:30616"/>
        <dbReference type="ChEBI" id="CHEBI:61977"/>
        <dbReference type="ChEBI" id="CHEBI:456216"/>
        <dbReference type="EC" id="2.7.11.1"/>
    </reaction>
</comment>
<dbReference type="InterPro" id="IPR018934">
    <property type="entry name" value="RIO_dom"/>
</dbReference>
<keyword evidence="6" id="KW-0067">ATP-binding</keyword>
<dbReference type="GO" id="GO:0005634">
    <property type="term" value="C:nucleus"/>
    <property type="evidence" value="ECO:0007669"/>
    <property type="project" value="TreeGrafter"/>
</dbReference>
<dbReference type="Proteomes" id="UP000594263">
    <property type="component" value="Unplaced"/>
</dbReference>
<evidence type="ECO:0000259" key="10">
    <source>
        <dbReference type="Pfam" id="PF01163"/>
    </source>
</evidence>
<evidence type="ECO:0000256" key="8">
    <source>
        <dbReference type="ARBA" id="ARBA00048679"/>
    </source>
</evidence>
<dbReference type="PANTHER" id="PTHR45852:SF1">
    <property type="entry name" value="SERINE_THREONINE-PROTEIN KINASE RIO2"/>
    <property type="match status" value="1"/>
</dbReference>
<comment type="catalytic activity">
    <reaction evidence="8">
        <text>L-seryl-[protein] + ATP = O-phospho-L-seryl-[protein] + ADP + H(+)</text>
        <dbReference type="Rhea" id="RHEA:17989"/>
        <dbReference type="Rhea" id="RHEA-COMP:9863"/>
        <dbReference type="Rhea" id="RHEA-COMP:11604"/>
        <dbReference type="ChEBI" id="CHEBI:15378"/>
        <dbReference type="ChEBI" id="CHEBI:29999"/>
        <dbReference type="ChEBI" id="CHEBI:30616"/>
        <dbReference type="ChEBI" id="CHEBI:83421"/>
        <dbReference type="ChEBI" id="CHEBI:456216"/>
        <dbReference type="EC" id="2.7.11.1"/>
    </reaction>
</comment>
<dbReference type="AlphaFoldDB" id="A0A7N0TQM3"/>
<dbReference type="EC" id="2.7.11.1" evidence="1"/>
<keyword evidence="4" id="KW-0547">Nucleotide-binding</keyword>
<dbReference type="GO" id="GO:0005524">
    <property type="term" value="F:ATP binding"/>
    <property type="evidence" value="ECO:0007669"/>
    <property type="project" value="UniProtKB-KW"/>
</dbReference>
<dbReference type="PANTHER" id="PTHR45852">
    <property type="entry name" value="SER/THR-PROTEIN KINASE RIO2"/>
    <property type="match status" value="1"/>
</dbReference>
<dbReference type="Gene3D" id="1.10.510.10">
    <property type="entry name" value="Transferase(Phosphotransferase) domain 1"/>
    <property type="match status" value="1"/>
</dbReference>
<dbReference type="GO" id="GO:0030490">
    <property type="term" value="P:maturation of SSU-rRNA"/>
    <property type="evidence" value="ECO:0007669"/>
    <property type="project" value="TreeGrafter"/>
</dbReference>
<evidence type="ECO:0000256" key="1">
    <source>
        <dbReference type="ARBA" id="ARBA00012513"/>
    </source>
</evidence>
<name>A0A7N0TQM3_KALFE</name>
<keyword evidence="2" id="KW-0723">Serine/threonine-protein kinase</keyword>